<evidence type="ECO:0000313" key="2">
    <source>
        <dbReference type="Proteomes" id="UP001234989"/>
    </source>
</evidence>
<dbReference type="EMBL" id="CP133615">
    <property type="protein sequence ID" value="WMV24715.1"/>
    <property type="molecule type" value="Genomic_DNA"/>
</dbReference>
<proteinExistence type="predicted"/>
<gene>
    <name evidence="1" type="ORF">MTR67_018100</name>
</gene>
<keyword evidence="2" id="KW-1185">Reference proteome</keyword>
<evidence type="ECO:0000313" key="1">
    <source>
        <dbReference type="EMBL" id="WMV24715.1"/>
    </source>
</evidence>
<accession>A0AAF0TSS6</accession>
<reference evidence="1" key="1">
    <citation type="submission" date="2023-08" db="EMBL/GenBank/DDBJ databases">
        <title>A de novo genome assembly of Solanum verrucosum Schlechtendal, a Mexican diploid species geographically isolated from the other diploid A-genome species in potato relatives.</title>
        <authorList>
            <person name="Hosaka K."/>
        </authorList>
    </citation>
    <scope>NUCLEOTIDE SEQUENCE</scope>
    <source>
        <tissue evidence="1">Young leaves</tissue>
    </source>
</reference>
<dbReference type="Proteomes" id="UP001234989">
    <property type="component" value="Chromosome 4"/>
</dbReference>
<protein>
    <submittedName>
        <fullName evidence="1">Uncharacterized protein</fullName>
    </submittedName>
</protein>
<dbReference type="AlphaFoldDB" id="A0AAF0TSS6"/>
<organism evidence="1 2">
    <name type="scientific">Solanum verrucosum</name>
    <dbReference type="NCBI Taxonomy" id="315347"/>
    <lineage>
        <taxon>Eukaryota</taxon>
        <taxon>Viridiplantae</taxon>
        <taxon>Streptophyta</taxon>
        <taxon>Embryophyta</taxon>
        <taxon>Tracheophyta</taxon>
        <taxon>Spermatophyta</taxon>
        <taxon>Magnoliopsida</taxon>
        <taxon>eudicotyledons</taxon>
        <taxon>Gunneridae</taxon>
        <taxon>Pentapetalae</taxon>
        <taxon>asterids</taxon>
        <taxon>lamiids</taxon>
        <taxon>Solanales</taxon>
        <taxon>Solanaceae</taxon>
        <taxon>Solanoideae</taxon>
        <taxon>Solaneae</taxon>
        <taxon>Solanum</taxon>
    </lineage>
</organism>
<name>A0AAF0TSS6_SOLVR</name>
<sequence>MKVWYRSTIEVYARFVIKITKMEFRLQCCEAKVSEIKTEIQ</sequence>